<keyword evidence="3" id="KW-1185">Reference proteome</keyword>
<evidence type="ECO:0000313" key="3">
    <source>
        <dbReference type="Proteomes" id="UP001596067"/>
    </source>
</evidence>
<proteinExistence type="predicted"/>
<organism evidence="2 3">
    <name type="scientific">Kitasatospora aburaviensis</name>
    <dbReference type="NCBI Taxonomy" id="67265"/>
    <lineage>
        <taxon>Bacteria</taxon>
        <taxon>Bacillati</taxon>
        <taxon>Actinomycetota</taxon>
        <taxon>Actinomycetes</taxon>
        <taxon>Kitasatosporales</taxon>
        <taxon>Streptomycetaceae</taxon>
        <taxon>Kitasatospora</taxon>
    </lineage>
</organism>
<dbReference type="RefSeq" id="WP_345330709.1">
    <property type="nucleotide sequence ID" value="NZ_BAAAVH010000123.1"/>
</dbReference>
<dbReference type="EMBL" id="JBHSOD010000020">
    <property type="protein sequence ID" value="MFC5886789.1"/>
    <property type="molecule type" value="Genomic_DNA"/>
</dbReference>
<evidence type="ECO:0000313" key="2">
    <source>
        <dbReference type="EMBL" id="MFC5886789.1"/>
    </source>
</evidence>
<accession>A0ABW1F0V6</accession>
<name>A0ABW1F0V6_9ACTN</name>
<feature type="region of interest" description="Disordered" evidence="1">
    <location>
        <begin position="1"/>
        <end position="26"/>
    </location>
</feature>
<sequence length="48" mass="5515">MTGEPKDPNAGREPEQEKPDDQRERRVQVVGAIVIEALRLAAEIFRWL</sequence>
<protein>
    <submittedName>
        <fullName evidence="2">Uncharacterized protein</fullName>
    </submittedName>
</protein>
<evidence type="ECO:0000256" key="1">
    <source>
        <dbReference type="SAM" id="MobiDB-lite"/>
    </source>
</evidence>
<reference evidence="3" key="1">
    <citation type="journal article" date="2019" name="Int. J. Syst. Evol. Microbiol.">
        <title>The Global Catalogue of Microorganisms (GCM) 10K type strain sequencing project: providing services to taxonomists for standard genome sequencing and annotation.</title>
        <authorList>
            <consortium name="The Broad Institute Genomics Platform"/>
            <consortium name="The Broad Institute Genome Sequencing Center for Infectious Disease"/>
            <person name="Wu L."/>
            <person name="Ma J."/>
        </authorList>
    </citation>
    <scope>NUCLEOTIDE SEQUENCE [LARGE SCALE GENOMIC DNA]</scope>
    <source>
        <strain evidence="3">CGMCC 4.1469</strain>
    </source>
</reference>
<gene>
    <name evidence="2" type="ORF">ACFP0N_17625</name>
</gene>
<comment type="caution">
    <text evidence="2">The sequence shown here is derived from an EMBL/GenBank/DDBJ whole genome shotgun (WGS) entry which is preliminary data.</text>
</comment>
<dbReference type="Proteomes" id="UP001596067">
    <property type="component" value="Unassembled WGS sequence"/>
</dbReference>